<dbReference type="EMBL" id="LAZR01000361">
    <property type="protein sequence ID" value="KKN72507.1"/>
    <property type="molecule type" value="Genomic_DNA"/>
</dbReference>
<comment type="caution">
    <text evidence="1">The sequence shown here is derived from an EMBL/GenBank/DDBJ whole genome shotgun (WGS) entry which is preliminary data.</text>
</comment>
<accession>A0A0F9TC33</accession>
<name>A0A0F9TC33_9ZZZZ</name>
<dbReference type="AlphaFoldDB" id="A0A0F9TC33"/>
<evidence type="ECO:0000313" key="1">
    <source>
        <dbReference type="EMBL" id="KKN72507.1"/>
    </source>
</evidence>
<sequence length="210" mass="23476">MDIQEARKLQGKTFRVKRGALKGLEGVLGGLAKYTGSLKMLIGERLHEVWLWYEDMELVQEGVAPNTCGDPVSQAIDEVREPATLTLAEKLAKIDWGDIQVYDVLAAIRGPDQQTEIATNLKQLFTNPIRTKMSGVAWYSGVTISIAKSLYKERRSISLEYRHYLNHIVAAATVLEMETFRTLARDFRAGTVTEEAILRVAAESGWCSDD</sequence>
<protein>
    <submittedName>
        <fullName evidence="1">Uncharacterized protein</fullName>
    </submittedName>
</protein>
<proteinExistence type="predicted"/>
<gene>
    <name evidence="1" type="ORF">LCGC14_0410110</name>
</gene>
<organism evidence="1">
    <name type="scientific">marine sediment metagenome</name>
    <dbReference type="NCBI Taxonomy" id="412755"/>
    <lineage>
        <taxon>unclassified sequences</taxon>
        <taxon>metagenomes</taxon>
        <taxon>ecological metagenomes</taxon>
    </lineage>
</organism>
<reference evidence="1" key="1">
    <citation type="journal article" date="2015" name="Nature">
        <title>Complex archaea that bridge the gap between prokaryotes and eukaryotes.</title>
        <authorList>
            <person name="Spang A."/>
            <person name="Saw J.H."/>
            <person name="Jorgensen S.L."/>
            <person name="Zaremba-Niedzwiedzka K."/>
            <person name="Martijn J."/>
            <person name="Lind A.E."/>
            <person name="van Eijk R."/>
            <person name="Schleper C."/>
            <person name="Guy L."/>
            <person name="Ettema T.J."/>
        </authorList>
    </citation>
    <scope>NUCLEOTIDE SEQUENCE</scope>
</reference>